<proteinExistence type="predicted"/>
<protein>
    <recommendedName>
        <fullName evidence="4">F-box domain-containing protein</fullName>
    </recommendedName>
</protein>
<gene>
    <name evidence="2" type="ORF">PsYK624_098900</name>
</gene>
<dbReference type="OrthoDB" id="2750505at2759"/>
<evidence type="ECO:0000313" key="2">
    <source>
        <dbReference type="EMBL" id="GJE93729.1"/>
    </source>
</evidence>
<feature type="region of interest" description="Disordered" evidence="1">
    <location>
        <begin position="244"/>
        <end position="268"/>
    </location>
</feature>
<name>A0A9P3LGK6_9APHY</name>
<dbReference type="AlphaFoldDB" id="A0A9P3LGK6"/>
<comment type="caution">
    <text evidence="2">The sequence shown here is derived from an EMBL/GenBank/DDBJ whole genome shotgun (WGS) entry which is preliminary data.</text>
</comment>
<accession>A0A9P3LGK6</accession>
<dbReference type="EMBL" id="BPQB01000034">
    <property type="protein sequence ID" value="GJE93729.1"/>
    <property type="molecule type" value="Genomic_DNA"/>
</dbReference>
<feature type="compositionally biased region" description="Pro residues" evidence="1">
    <location>
        <begin position="251"/>
        <end position="266"/>
    </location>
</feature>
<evidence type="ECO:0008006" key="4">
    <source>
        <dbReference type="Google" id="ProtNLM"/>
    </source>
</evidence>
<dbReference type="Proteomes" id="UP000703269">
    <property type="component" value="Unassembled WGS sequence"/>
</dbReference>
<keyword evidence="3" id="KW-1185">Reference proteome</keyword>
<evidence type="ECO:0000256" key="1">
    <source>
        <dbReference type="SAM" id="MobiDB-lite"/>
    </source>
</evidence>
<reference evidence="2 3" key="1">
    <citation type="submission" date="2021-08" db="EMBL/GenBank/DDBJ databases">
        <title>Draft Genome Sequence of Phanerochaete sordida strain YK-624.</title>
        <authorList>
            <person name="Mori T."/>
            <person name="Dohra H."/>
            <person name="Suzuki T."/>
            <person name="Kawagishi H."/>
            <person name="Hirai H."/>
        </authorList>
    </citation>
    <scope>NUCLEOTIDE SEQUENCE [LARGE SCALE GENOMIC DNA]</scope>
    <source>
        <strain evidence="2 3">YK-624</strain>
    </source>
</reference>
<organism evidence="2 3">
    <name type="scientific">Phanerochaete sordida</name>
    <dbReference type="NCBI Taxonomy" id="48140"/>
    <lineage>
        <taxon>Eukaryota</taxon>
        <taxon>Fungi</taxon>
        <taxon>Dikarya</taxon>
        <taxon>Basidiomycota</taxon>
        <taxon>Agaricomycotina</taxon>
        <taxon>Agaricomycetes</taxon>
        <taxon>Polyporales</taxon>
        <taxon>Phanerochaetaceae</taxon>
        <taxon>Phanerochaete</taxon>
    </lineage>
</organism>
<sequence>MSASAEPDSAAVYRHSTRRKTFPQELIDWVIDFLHDDMKALAACSLVHRRWGNASSLHMFSNFYWPPCRYHWYQSHGWYLFYSCTCSHLLDYSESLEGIRALLLWSPRISGNIREMYISMAMEYNVPRFIPRETSPQEIVDIVDAIPNITTLELKHLRFRNRALPYLSVEQSPSRCLAELRVVGSPSQPLNLEDFYNFLFRFREISVLSCENLQLYDGPSRSPANDMPLPGLLGHIGARFPGLIGHTPASQGPPGPDSPMLQPPSEPTSIESFKLLQNDLTATRLLLDRVCAHLDVTSLTTLLV</sequence>
<evidence type="ECO:0000313" key="3">
    <source>
        <dbReference type="Proteomes" id="UP000703269"/>
    </source>
</evidence>